<feature type="domain" description="CstA N-terminal" evidence="8">
    <location>
        <begin position="51"/>
        <end position="191"/>
    </location>
</feature>
<feature type="non-terminal residue" evidence="9">
    <location>
        <position position="1"/>
    </location>
</feature>
<organism evidence="9 10">
    <name type="scientific">Garicola koreensis</name>
    <dbReference type="NCBI Taxonomy" id="1262554"/>
    <lineage>
        <taxon>Bacteria</taxon>
        <taxon>Bacillati</taxon>
        <taxon>Actinomycetota</taxon>
        <taxon>Actinomycetes</taxon>
        <taxon>Micrococcales</taxon>
        <taxon>Micrococcaceae</taxon>
        <taxon>Garicola</taxon>
    </lineage>
</organism>
<dbReference type="AlphaFoldDB" id="A0A7W5TR83"/>
<evidence type="ECO:0000256" key="1">
    <source>
        <dbReference type="ARBA" id="ARBA00004651"/>
    </source>
</evidence>
<protein>
    <submittedName>
        <fullName evidence="9">Carbon starvation protein CstA</fullName>
    </submittedName>
</protein>
<comment type="similarity">
    <text evidence="2">Belongs to the peptide transporter carbon starvation (CstA) (TC 2.A.114) family.</text>
</comment>
<dbReference type="RefSeq" id="WP_281376235.1">
    <property type="nucleotide sequence ID" value="NZ_JACIBT010000015.1"/>
</dbReference>
<comment type="subcellular location">
    <subcellularLocation>
        <location evidence="1">Cell membrane</location>
        <topology evidence="1">Multi-pass membrane protein</topology>
    </subcellularLocation>
</comment>
<keyword evidence="4 7" id="KW-0812">Transmembrane</keyword>
<comment type="caution">
    <text evidence="9">The sequence shown here is derived from an EMBL/GenBank/DDBJ whole genome shotgun (WGS) entry which is preliminary data.</text>
</comment>
<dbReference type="Pfam" id="PF02554">
    <property type="entry name" value="CstA"/>
    <property type="match status" value="1"/>
</dbReference>
<keyword evidence="5 7" id="KW-1133">Transmembrane helix</keyword>
<keyword evidence="10" id="KW-1185">Reference proteome</keyword>
<gene>
    <name evidence="9" type="ORF">FHX47_001990</name>
</gene>
<evidence type="ECO:0000256" key="4">
    <source>
        <dbReference type="ARBA" id="ARBA00022692"/>
    </source>
</evidence>
<dbReference type="GO" id="GO:0005886">
    <property type="term" value="C:plasma membrane"/>
    <property type="evidence" value="ECO:0007669"/>
    <property type="project" value="UniProtKB-SubCell"/>
</dbReference>
<dbReference type="InterPro" id="IPR003706">
    <property type="entry name" value="CstA_N"/>
</dbReference>
<dbReference type="InterPro" id="IPR051605">
    <property type="entry name" value="CstA"/>
</dbReference>
<feature type="transmembrane region" description="Helical" evidence="7">
    <location>
        <begin position="143"/>
        <end position="168"/>
    </location>
</feature>
<accession>A0A7W5TR83</accession>
<feature type="transmembrane region" description="Helical" evidence="7">
    <location>
        <begin position="206"/>
        <end position="228"/>
    </location>
</feature>
<evidence type="ECO:0000313" key="10">
    <source>
        <dbReference type="Proteomes" id="UP000547528"/>
    </source>
</evidence>
<dbReference type="Proteomes" id="UP000547528">
    <property type="component" value="Unassembled WGS sequence"/>
</dbReference>
<feature type="transmembrane region" description="Helical" evidence="7">
    <location>
        <begin position="175"/>
        <end position="194"/>
    </location>
</feature>
<dbReference type="PANTHER" id="PTHR30252">
    <property type="entry name" value="INNER MEMBRANE PEPTIDE TRANSPORTER"/>
    <property type="match status" value="1"/>
</dbReference>
<evidence type="ECO:0000256" key="7">
    <source>
        <dbReference type="SAM" id="Phobius"/>
    </source>
</evidence>
<evidence type="ECO:0000259" key="8">
    <source>
        <dbReference type="Pfam" id="PF02554"/>
    </source>
</evidence>
<feature type="transmembrane region" description="Helical" evidence="7">
    <location>
        <begin position="13"/>
        <end position="37"/>
    </location>
</feature>
<evidence type="ECO:0000256" key="5">
    <source>
        <dbReference type="ARBA" id="ARBA00022989"/>
    </source>
</evidence>
<proteinExistence type="inferred from homology"/>
<dbReference type="PANTHER" id="PTHR30252:SF0">
    <property type="entry name" value="PEPTIDE TRANSPORTER CSTA"/>
    <property type="match status" value="1"/>
</dbReference>
<feature type="transmembrane region" description="Helical" evidence="7">
    <location>
        <begin position="109"/>
        <end position="131"/>
    </location>
</feature>
<sequence length="255" mass="26811">SSKQLDRETDAKFVGYFGAVGEGLLALGAIIATTAGFQTLANWESVYESFSSGGVNIFVEGGGAIMNQGLGLPEGLSATILATMAVLFAATTMDTGIRLKRYVVQEIGGLAGFKLGTITSTVIAVVIALALTFSQGADGSGGLLIWPLFGTTNQLMAALTLTIVSIMLIRKGRPFLVALVPAAFVLLVSASAAIVQLGDFFSQGEWLLLSLDVIIIIASFWVMVEAIIAMSKAFRSEKEPEDDLLLTADEKLPLK</sequence>
<name>A0A7W5TR83_9MICC</name>
<dbReference type="EMBL" id="JACIBT010000015">
    <property type="protein sequence ID" value="MBB3668355.1"/>
    <property type="molecule type" value="Genomic_DNA"/>
</dbReference>
<dbReference type="GO" id="GO:0009267">
    <property type="term" value="P:cellular response to starvation"/>
    <property type="evidence" value="ECO:0007669"/>
    <property type="project" value="InterPro"/>
</dbReference>
<evidence type="ECO:0000256" key="6">
    <source>
        <dbReference type="ARBA" id="ARBA00023136"/>
    </source>
</evidence>
<keyword evidence="3" id="KW-1003">Cell membrane</keyword>
<evidence type="ECO:0000256" key="3">
    <source>
        <dbReference type="ARBA" id="ARBA00022475"/>
    </source>
</evidence>
<reference evidence="9 10" key="1">
    <citation type="submission" date="2020-08" db="EMBL/GenBank/DDBJ databases">
        <title>Sequencing the genomes of 1000 actinobacteria strains.</title>
        <authorList>
            <person name="Klenk H.-P."/>
        </authorList>
    </citation>
    <scope>NUCLEOTIDE SEQUENCE [LARGE SCALE GENOMIC DNA]</scope>
    <source>
        <strain evidence="9 10">DSM 28238</strain>
    </source>
</reference>
<evidence type="ECO:0000313" key="9">
    <source>
        <dbReference type="EMBL" id="MBB3668355.1"/>
    </source>
</evidence>
<feature type="transmembrane region" description="Helical" evidence="7">
    <location>
        <begin position="76"/>
        <end position="97"/>
    </location>
</feature>
<keyword evidence="6 7" id="KW-0472">Membrane</keyword>
<evidence type="ECO:0000256" key="2">
    <source>
        <dbReference type="ARBA" id="ARBA00007755"/>
    </source>
</evidence>